<feature type="transmembrane region" description="Helical" evidence="1">
    <location>
        <begin position="16"/>
        <end position="38"/>
    </location>
</feature>
<dbReference type="EMBL" id="JAJSOF020000019">
    <property type="protein sequence ID" value="KAJ4438041.1"/>
    <property type="molecule type" value="Genomic_DNA"/>
</dbReference>
<proteinExistence type="predicted"/>
<organism evidence="2 3">
    <name type="scientific">Periplaneta americana</name>
    <name type="common">American cockroach</name>
    <name type="synonym">Blatta americana</name>
    <dbReference type="NCBI Taxonomy" id="6978"/>
    <lineage>
        <taxon>Eukaryota</taxon>
        <taxon>Metazoa</taxon>
        <taxon>Ecdysozoa</taxon>
        <taxon>Arthropoda</taxon>
        <taxon>Hexapoda</taxon>
        <taxon>Insecta</taxon>
        <taxon>Pterygota</taxon>
        <taxon>Neoptera</taxon>
        <taxon>Polyneoptera</taxon>
        <taxon>Dictyoptera</taxon>
        <taxon>Blattodea</taxon>
        <taxon>Blattoidea</taxon>
        <taxon>Blattidae</taxon>
        <taxon>Blattinae</taxon>
        <taxon>Periplaneta</taxon>
    </lineage>
</organism>
<keyword evidence="1" id="KW-1133">Transmembrane helix</keyword>
<keyword evidence="1" id="KW-0472">Membrane</keyword>
<evidence type="ECO:0000256" key="1">
    <source>
        <dbReference type="SAM" id="Phobius"/>
    </source>
</evidence>
<evidence type="ECO:0000313" key="2">
    <source>
        <dbReference type="EMBL" id="KAJ4438041.1"/>
    </source>
</evidence>
<reference evidence="2 3" key="1">
    <citation type="journal article" date="2022" name="Allergy">
        <title>Genome assembly and annotation of Periplaneta americana reveal a comprehensive cockroach allergen profile.</title>
        <authorList>
            <person name="Wang L."/>
            <person name="Xiong Q."/>
            <person name="Saelim N."/>
            <person name="Wang L."/>
            <person name="Nong W."/>
            <person name="Wan A.T."/>
            <person name="Shi M."/>
            <person name="Liu X."/>
            <person name="Cao Q."/>
            <person name="Hui J.H.L."/>
            <person name="Sookrung N."/>
            <person name="Leung T.F."/>
            <person name="Tungtrongchitr A."/>
            <person name="Tsui S.K.W."/>
        </authorList>
    </citation>
    <scope>NUCLEOTIDE SEQUENCE [LARGE SCALE GENOMIC DNA]</scope>
    <source>
        <strain evidence="2">PWHHKU_190912</strain>
    </source>
</reference>
<gene>
    <name evidence="2" type="ORF">ANN_13980</name>
</gene>
<accession>A0ABQ8SV13</accession>
<comment type="caution">
    <text evidence="2">The sequence shown here is derived from an EMBL/GenBank/DDBJ whole genome shotgun (WGS) entry which is preliminary data.</text>
</comment>
<name>A0ABQ8SV13_PERAM</name>
<dbReference type="Proteomes" id="UP001148838">
    <property type="component" value="Unassembled WGS sequence"/>
</dbReference>
<keyword evidence="1" id="KW-0812">Transmembrane</keyword>
<keyword evidence="3" id="KW-1185">Reference proteome</keyword>
<protein>
    <submittedName>
        <fullName evidence="2">Uncharacterized protein</fullName>
    </submittedName>
</protein>
<sequence>MMVTVMINAVIEDVKVVAVVKNVTVMVMEVFAVVIAGLSGDMLEKEMMVTAVATAEKIPPYCTVAIASLCHSDVSSSPFRRAVNTALPLRRSARSLSAVCAVYAVFCQIKLKMPKDKSTKSFLIKQCLSVNSDYSSDGDVVYCQVNVTYVGSSSEHMPAPIPPKHHLVGSSPGLAAPIPRFYINRRIIIGASPISRFFTSCATRRIIIGACSPDTSLFTSCATRRIIIGACSPDTRFFIMCYTSDHHRCLQPRYPTIYIICV</sequence>
<evidence type="ECO:0000313" key="3">
    <source>
        <dbReference type="Proteomes" id="UP001148838"/>
    </source>
</evidence>